<evidence type="ECO:0000313" key="13">
    <source>
        <dbReference type="Proteomes" id="UP000816034"/>
    </source>
</evidence>
<evidence type="ECO:0000259" key="11">
    <source>
        <dbReference type="Pfam" id="PF20268"/>
    </source>
</evidence>
<dbReference type="InterPro" id="IPR037188">
    <property type="entry name" value="Sdo1/SBDS_central_sf"/>
</dbReference>
<organism evidence="12 13">
    <name type="scientific">Naegleria lovaniensis</name>
    <name type="common">Amoeba</name>
    <dbReference type="NCBI Taxonomy" id="51637"/>
    <lineage>
        <taxon>Eukaryota</taxon>
        <taxon>Discoba</taxon>
        <taxon>Heterolobosea</taxon>
        <taxon>Tetramitia</taxon>
        <taxon>Eutetramitia</taxon>
        <taxon>Vahlkampfiidae</taxon>
        <taxon>Naegleria</taxon>
    </lineage>
</organism>
<gene>
    <name evidence="12" type="ORF">C9374_000977</name>
</gene>
<dbReference type="InterPro" id="IPR019783">
    <property type="entry name" value="SDO1/SBDS_N"/>
</dbReference>
<evidence type="ECO:0000256" key="8">
    <source>
        <dbReference type="SAM" id="MobiDB-lite"/>
    </source>
</evidence>
<comment type="subcellular location">
    <subcellularLocation>
        <location evidence="2">Cytoplasm</location>
    </subcellularLocation>
    <subcellularLocation>
        <location evidence="1">Nucleus</location>
    </subcellularLocation>
</comment>
<feature type="compositionally biased region" description="Basic and acidic residues" evidence="8">
    <location>
        <begin position="394"/>
        <end position="408"/>
    </location>
</feature>
<dbReference type="PANTHER" id="PTHR10927">
    <property type="entry name" value="RIBOSOME MATURATION PROTEIN SBDS"/>
    <property type="match status" value="1"/>
</dbReference>
<accession>A0AA88GW55</accession>
<dbReference type="NCBIfam" id="TIGR00291">
    <property type="entry name" value="RNA_SBDS"/>
    <property type="match status" value="1"/>
</dbReference>
<keyword evidence="13" id="KW-1185">Reference proteome</keyword>
<evidence type="ECO:0000256" key="4">
    <source>
        <dbReference type="ARBA" id="ARBA00022490"/>
    </source>
</evidence>
<dbReference type="GO" id="GO:0005634">
    <property type="term" value="C:nucleus"/>
    <property type="evidence" value="ECO:0007669"/>
    <property type="project" value="UniProtKB-SubCell"/>
</dbReference>
<feature type="compositionally biased region" description="Basic and acidic residues" evidence="8">
    <location>
        <begin position="297"/>
        <end position="306"/>
    </location>
</feature>
<feature type="domain" description="Ribosome maturation protein SDO1/SBDS central" evidence="10">
    <location>
        <begin position="111"/>
        <end position="173"/>
    </location>
</feature>
<dbReference type="InterPro" id="IPR039100">
    <property type="entry name" value="Sdo1/SBDS-like"/>
</dbReference>
<dbReference type="PANTHER" id="PTHR10927:SF1">
    <property type="entry name" value="RIBOSOME MATURATION PROTEIN SBDS"/>
    <property type="match status" value="1"/>
</dbReference>
<evidence type="ECO:0000256" key="1">
    <source>
        <dbReference type="ARBA" id="ARBA00004123"/>
    </source>
</evidence>
<feature type="domain" description="Ribosome maturation protein SDO1/SBDS N-terminal" evidence="9">
    <location>
        <begin position="16"/>
        <end position="102"/>
    </location>
</feature>
<comment type="subunit">
    <text evidence="7">Associates with the 60S ribosomal subunit.</text>
</comment>
<dbReference type="Gene3D" id="1.10.10.900">
    <property type="entry name" value="SBDS protein C-terminal domain, subdomain 1"/>
    <property type="match status" value="1"/>
</dbReference>
<comment type="caution">
    <text evidence="12">The sequence shown here is derived from an EMBL/GenBank/DDBJ whole genome shotgun (WGS) entry which is preliminary data.</text>
</comment>
<reference evidence="12 13" key="1">
    <citation type="journal article" date="2018" name="BMC Genomics">
        <title>The genome of Naegleria lovaniensis, the basis for a comparative approach to unravel pathogenicity factors of the human pathogenic amoeba N. fowleri.</title>
        <authorList>
            <person name="Liechti N."/>
            <person name="Schurch N."/>
            <person name="Bruggmann R."/>
            <person name="Wittwer M."/>
        </authorList>
    </citation>
    <scope>NUCLEOTIDE SEQUENCE [LARGE SCALE GENOMIC DNA]</scope>
    <source>
        <strain evidence="12 13">ATCC 30569</strain>
    </source>
</reference>
<keyword evidence="5" id="KW-0690">Ribosome biogenesis</keyword>
<evidence type="ECO:0000256" key="3">
    <source>
        <dbReference type="ARBA" id="ARBA00007433"/>
    </source>
</evidence>
<comment type="similarity">
    <text evidence="3">Belongs to the SDO1/SBDS family.</text>
</comment>
<evidence type="ECO:0000256" key="2">
    <source>
        <dbReference type="ARBA" id="ARBA00004496"/>
    </source>
</evidence>
<evidence type="ECO:0000259" key="10">
    <source>
        <dbReference type="Pfam" id="PF09377"/>
    </source>
</evidence>
<dbReference type="GO" id="GO:0042256">
    <property type="term" value="P:cytosolic ribosome assembly"/>
    <property type="evidence" value="ECO:0007669"/>
    <property type="project" value="InterPro"/>
</dbReference>
<feature type="region of interest" description="Disordered" evidence="8">
    <location>
        <begin position="265"/>
        <end position="470"/>
    </location>
</feature>
<dbReference type="AlphaFoldDB" id="A0AA88GW55"/>
<keyword evidence="6" id="KW-0539">Nucleus</keyword>
<dbReference type="GeneID" id="68093433"/>
<dbReference type="InterPro" id="IPR046928">
    <property type="entry name" value="SDO1/SBDS_C"/>
</dbReference>
<keyword evidence="4" id="KW-0963">Cytoplasm</keyword>
<dbReference type="RefSeq" id="XP_044552119.1">
    <property type="nucleotide sequence ID" value="XM_044699993.1"/>
</dbReference>
<dbReference type="Proteomes" id="UP000816034">
    <property type="component" value="Unassembled WGS sequence"/>
</dbReference>
<dbReference type="SUPFAM" id="SSF109728">
    <property type="entry name" value="Hypothetical protein AF0491, middle domain"/>
    <property type="match status" value="1"/>
</dbReference>
<dbReference type="InterPro" id="IPR036786">
    <property type="entry name" value="Ribosome_mat_SBDS_N_sf"/>
</dbReference>
<dbReference type="InterPro" id="IPR018978">
    <property type="entry name" value="SDO1/SBDS_central"/>
</dbReference>
<evidence type="ECO:0000313" key="12">
    <source>
        <dbReference type="EMBL" id="KAG2388127.1"/>
    </source>
</evidence>
<evidence type="ECO:0008006" key="14">
    <source>
        <dbReference type="Google" id="ProtNLM"/>
    </source>
</evidence>
<dbReference type="Gene3D" id="3.30.70.240">
    <property type="match status" value="1"/>
</dbReference>
<feature type="compositionally biased region" description="Basic residues" evidence="8">
    <location>
        <begin position="410"/>
        <end position="424"/>
    </location>
</feature>
<protein>
    <recommendedName>
        <fullName evidence="14">Ribosome maturation protein SBDS</fullName>
    </recommendedName>
</protein>
<dbReference type="InterPro" id="IPR002140">
    <property type="entry name" value="Sdo1/SBDS"/>
</dbReference>
<dbReference type="EMBL" id="PYSW02000011">
    <property type="protein sequence ID" value="KAG2388127.1"/>
    <property type="molecule type" value="Genomic_DNA"/>
</dbReference>
<sequence length="470" mass="54069">MSRLVKTPVNQILHTNVAVVRMKIQKAVFEIACYKNKVMSWRKGIEKDLDEVVQIDTVFTNVSKGEAAKKSDLLKYFNTSDTREVCKIILREGELQVSPKERELMYESMFKDIVTIITNKCINPDTQRPYPGGVIERALKEQIHFSVKPSKGTKQQALEAIRKLKKKIPIERANMRLKCTLSGKENVRKLRQLFKNANKEEEQVKIEQDDYDQDSETANIVCLVDPGLYRDIFDLIQEDGEVQVLDTSVSEEGDTTIDEIEEAEENKAEIQEESSEAVEEDHDDEESKTISKKSKKKESAVEGDKSKKSKKEKKSKETSSQNEMASDEEEKTTKKTKKKPKSQKPASDEELEETKNVNNETDEEKEPSSVTRPNKKDKKKAKKNKNQNNDNSDDEKPPKKEDVDDTQPKRPSKKELKKAKKNKQALKEEEISEEEDNDDTETNEEIPKTKPTRKERKQKKGNQKNVETDE</sequence>
<evidence type="ECO:0000259" key="9">
    <source>
        <dbReference type="Pfam" id="PF01172"/>
    </source>
</evidence>
<evidence type="ECO:0000256" key="7">
    <source>
        <dbReference type="ARBA" id="ARBA00049708"/>
    </source>
</evidence>
<proteinExistence type="inferred from homology"/>
<dbReference type="Pfam" id="PF09377">
    <property type="entry name" value="SBDS_domain_II"/>
    <property type="match status" value="1"/>
</dbReference>
<dbReference type="GO" id="GO:0005737">
    <property type="term" value="C:cytoplasm"/>
    <property type="evidence" value="ECO:0007669"/>
    <property type="project" value="UniProtKB-SubCell"/>
</dbReference>
<feature type="domain" description="Ribosome maturation protein SDO1/SBDS C-terminal" evidence="11">
    <location>
        <begin position="175"/>
        <end position="246"/>
    </location>
</feature>
<evidence type="ECO:0000256" key="5">
    <source>
        <dbReference type="ARBA" id="ARBA00022517"/>
    </source>
</evidence>
<evidence type="ECO:0000256" key="6">
    <source>
        <dbReference type="ARBA" id="ARBA00023242"/>
    </source>
</evidence>
<feature type="compositionally biased region" description="Basic residues" evidence="8">
    <location>
        <begin position="450"/>
        <end position="462"/>
    </location>
</feature>
<name>A0AA88GW55_NAELO</name>
<dbReference type="Pfam" id="PF20268">
    <property type="entry name" value="SBDS_C"/>
    <property type="match status" value="1"/>
</dbReference>
<feature type="compositionally biased region" description="Acidic residues" evidence="8">
    <location>
        <begin position="430"/>
        <end position="444"/>
    </location>
</feature>
<feature type="compositionally biased region" description="Acidic residues" evidence="8">
    <location>
        <begin position="271"/>
        <end position="286"/>
    </location>
</feature>
<feature type="compositionally biased region" description="Basic residues" evidence="8">
    <location>
        <begin position="373"/>
        <end position="385"/>
    </location>
</feature>
<dbReference type="SUPFAM" id="SSF89895">
    <property type="entry name" value="FYSH domain"/>
    <property type="match status" value="1"/>
</dbReference>
<dbReference type="Gene3D" id="3.30.1250.10">
    <property type="entry name" value="Ribosome maturation protein SBDS, N-terminal domain"/>
    <property type="match status" value="1"/>
</dbReference>
<dbReference type="Pfam" id="PF01172">
    <property type="entry name" value="SBDS_N"/>
    <property type="match status" value="1"/>
</dbReference>